<dbReference type="Gene3D" id="3.80.10.10">
    <property type="entry name" value="Ribonuclease Inhibitor"/>
    <property type="match status" value="1"/>
</dbReference>
<dbReference type="InterPro" id="IPR051432">
    <property type="entry name" value="KCNMA1_auxiliary"/>
</dbReference>
<organism evidence="18 19">
    <name type="scientific">Cnephaeus nilssonii</name>
    <name type="common">Northern bat</name>
    <name type="synonym">Eptesicus nilssonii</name>
    <dbReference type="NCBI Taxonomy" id="3371016"/>
    <lineage>
        <taxon>Eukaryota</taxon>
        <taxon>Metazoa</taxon>
        <taxon>Chordata</taxon>
        <taxon>Craniata</taxon>
        <taxon>Vertebrata</taxon>
        <taxon>Euteleostomi</taxon>
        <taxon>Mammalia</taxon>
        <taxon>Eutheria</taxon>
        <taxon>Laurasiatheria</taxon>
        <taxon>Chiroptera</taxon>
        <taxon>Yangochiroptera</taxon>
        <taxon>Vespertilionidae</taxon>
        <taxon>Cnephaeus</taxon>
    </lineage>
</organism>
<evidence type="ECO:0000256" key="7">
    <source>
        <dbReference type="ARBA" id="ARBA00022737"/>
    </source>
</evidence>
<evidence type="ECO:0000313" key="19">
    <source>
        <dbReference type="Proteomes" id="UP001177744"/>
    </source>
</evidence>
<evidence type="ECO:0000256" key="8">
    <source>
        <dbReference type="ARBA" id="ARBA00022989"/>
    </source>
</evidence>
<feature type="domain" description="LRRCT" evidence="17">
    <location>
        <begin position="543"/>
        <end position="596"/>
    </location>
</feature>
<feature type="compositionally biased region" description="Pro residues" evidence="14">
    <location>
        <begin position="650"/>
        <end position="661"/>
    </location>
</feature>
<dbReference type="SMART" id="SM00082">
    <property type="entry name" value="LRRCT"/>
    <property type="match status" value="1"/>
</dbReference>
<name>A0AA40LHL9_CNENI</name>
<protein>
    <recommendedName>
        <fullName evidence="20">Leucine rich repeat containing 26</fullName>
    </recommendedName>
</protein>
<evidence type="ECO:0000259" key="17">
    <source>
        <dbReference type="SMART" id="SM00082"/>
    </source>
</evidence>
<feature type="transmembrane region" description="Helical" evidence="15">
    <location>
        <begin position="605"/>
        <end position="632"/>
    </location>
</feature>
<evidence type="ECO:0000256" key="13">
    <source>
        <dbReference type="ARBA" id="ARBA00038736"/>
    </source>
</evidence>
<dbReference type="GO" id="GO:0044325">
    <property type="term" value="F:transmembrane transporter binding"/>
    <property type="evidence" value="ECO:0007669"/>
    <property type="project" value="TreeGrafter"/>
</dbReference>
<keyword evidence="10 15" id="KW-0472">Membrane</keyword>
<dbReference type="InterPro" id="IPR000372">
    <property type="entry name" value="LRRNT"/>
</dbReference>
<keyword evidence="5 15" id="KW-0812">Transmembrane</keyword>
<comment type="caution">
    <text evidence="18">The sequence shown here is derived from an EMBL/GenBank/DDBJ whole genome shotgun (WGS) entry which is preliminary data.</text>
</comment>
<evidence type="ECO:0000256" key="10">
    <source>
        <dbReference type="ARBA" id="ARBA00023136"/>
    </source>
</evidence>
<evidence type="ECO:0000256" key="12">
    <source>
        <dbReference type="ARBA" id="ARBA00023303"/>
    </source>
</evidence>
<feature type="compositionally biased region" description="Low complexity" evidence="14">
    <location>
        <begin position="678"/>
        <end position="696"/>
    </location>
</feature>
<keyword evidence="19" id="KW-1185">Reference proteome</keyword>
<dbReference type="InterPro" id="IPR028123">
    <property type="entry name" value="TMEM210"/>
</dbReference>
<proteinExistence type="predicted"/>
<dbReference type="GO" id="GO:0099104">
    <property type="term" value="F:potassium channel activator activity"/>
    <property type="evidence" value="ECO:0007669"/>
    <property type="project" value="TreeGrafter"/>
</dbReference>
<evidence type="ECO:0000256" key="15">
    <source>
        <dbReference type="SAM" id="Phobius"/>
    </source>
</evidence>
<dbReference type="GO" id="GO:0005249">
    <property type="term" value="F:voltage-gated potassium channel activity"/>
    <property type="evidence" value="ECO:0007669"/>
    <property type="project" value="TreeGrafter"/>
</dbReference>
<evidence type="ECO:0000256" key="3">
    <source>
        <dbReference type="ARBA" id="ARBA00022475"/>
    </source>
</evidence>
<evidence type="ECO:0000256" key="5">
    <source>
        <dbReference type="ARBA" id="ARBA00022692"/>
    </source>
</evidence>
<accession>A0AA40LHL9</accession>
<feature type="compositionally biased region" description="Basic residues" evidence="14">
    <location>
        <begin position="639"/>
        <end position="648"/>
    </location>
</feature>
<dbReference type="InterPro" id="IPR032675">
    <property type="entry name" value="LRR_dom_sf"/>
</dbReference>
<evidence type="ECO:0000256" key="14">
    <source>
        <dbReference type="SAM" id="MobiDB-lite"/>
    </source>
</evidence>
<dbReference type="FunFam" id="3.80.10.10:FF:000015">
    <property type="entry name" value="Leucine rich repeat containing 38"/>
    <property type="match status" value="1"/>
</dbReference>
<evidence type="ECO:0000259" key="16">
    <source>
        <dbReference type="SMART" id="SM00013"/>
    </source>
</evidence>
<keyword evidence="3" id="KW-1003">Cell membrane</keyword>
<dbReference type="InterPro" id="IPR003591">
    <property type="entry name" value="Leu-rich_rpt_typical-subtyp"/>
</dbReference>
<sequence length="706" mass="72731">MACEPLSCGQQRAIPLRGPAAPSLPTQHLLGTGLGAFVILTRMQTCRTGLAGGSASPGHGPPAHLPCVCWRAVTAVTRPHLGGGRPSPERSAWERCGSRGELPGWVLLLPQRHPRQGPSSSRPAQRAPVPVGGHGVGGGRGSSRGLTTPCRPAPVPAAGIHCDCSLGLSREALIALLVVLVGISASCFFALVIVVVGVIRAKGCVRPTAGGRAPCLPRALGPAPRGASCPQDGKSQGLGLACPDGAGGGVGGTWAPGVQPVLGFTPAFVPPSETCAGTMDSSLVQEDHLDLQTVHVESHLMDSSLELSPEDQGLVTMPMDPSLALEEPLCPPLPESHGCPHAEPLFLLAAAVAAAAASPWPVRAPAPAAATPTGTQVGSPGSRACPEACACVPGGQVNCSGRALSEVPDGLSPRARDLLLDRNRVHALPPGAFVGAGALLRLDLRENGLRWVHARAFWGLSALQQLDLGANQLEALAPGTFTALRALRNLSLAGNRLARLEPAALGALPLLRALSLRDNELSALAPGLLAGLPALRALRLRGNPWACGCALRPLCAWLRGHPRPAPEAETLLCVSPGRLTLSPLTAFPDAAFSHCAQPLAPRDLVVIYVLGPLSFLASLAACLALGLVVTACHARRQRAAARAPRRRPQNPSPRGAPPADPRSPAAAAAPGSEWARLPSTFPHPSPSSRSFRASTSNTDRAVRTFF</sequence>
<keyword evidence="4" id="KW-0433">Leucine-rich repeat</keyword>
<evidence type="ECO:0000256" key="11">
    <source>
        <dbReference type="ARBA" id="ARBA00023157"/>
    </source>
</evidence>
<feature type="region of interest" description="Disordered" evidence="14">
    <location>
        <begin position="639"/>
        <end position="698"/>
    </location>
</feature>
<dbReference type="PANTHER" id="PTHR46473">
    <property type="entry name" value="GH08155P"/>
    <property type="match status" value="1"/>
</dbReference>
<evidence type="ECO:0000256" key="9">
    <source>
        <dbReference type="ARBA" id="ARBA00023065"/>
    </source>
</evidence>
<feature type="compositionally biased region" description="Gly residues" evidence="14">
    <location>
        <begin position="132"/>
        <end position="142"/>
    </location>
</feature>
<keyword evidence="8 15" id="KW-1133">Transmembrane helix</keyword>
<reference evidence="18" key="1">
    <citation type="submission" date="2023-06" db="EMBL/GenBank/DDBJ databases">
        <title>Reference genome for the Northern bat (Eptesicus nilssonii), a most northern bat species.</title>
        <authorList>
            <person name="Laine V.N."/>
            <person name="Pulliainen A.T."/>
            <person name="Lilley T.M."/>
        </authorList>
    </citation>
    <scope>NUCLEOTIDE SEQUENCE</scope>
    <source>
        <strain evidence="18">BLF_Eptnil</strain>
        <tissue evidence="18">Kidney</tissue>
    </source>
</reference>
<feature type="transmembrane region" description="Helical" evidence="15">
    <location>
        <begin position="173"/>
        <end position="199"/>
    </location>
</feature>
<dbReference type="PANTHER" id="PTHR46473:SF2">
    <property type="entry name" value="LEUCINE-RICH REPEAT-CONTAINING PROTEIN 26"/>
    <property type="match status" value="1"/>
</dbReference>
<evidence type="ECO:0000256" key="2">
    <source>
        <dbReference type="ARBA" id="ARBA00022448"/>
    </source>
</evidence>
<keyword evidence="11" id="KW-1015">Disulfide bond</keyword>
<feature type="region of interest" description="Disordered" evidence="14">
    <location>
        <begin position="111"/>
        <end position="146"/>
    </location>
</feature>
<evidence type="ECO:0000256" key="6">
    <source>
        <dbReference type="ARBA" id="ARBA00022729"/>
    </source>
</evidence>
<dbReference type="GO" id="GO:0008076">
    <property type="term" value="C:voltage-gated potassium channel complex"/>
    <property type="evidence" value="ECO:0007669"/>
    <property type="project" value="TreeGrafter"/>
</dbReference>
<keyword evidence="9" id="KW-0406">Ion transport</keyword>
<keyword evidence="6" id="KW-0732">Signal</keyword>
<keyword evidence="7" id="KW-0677">Repeat</keyword>
<feature type="domain" description="LRRNT" evidence="16">
    <location>
        <begin position="384"/>
        <end position="417"/>
    </location>
</feature>
<dbReference type="EMBL" id="JAULJE010000015">
    <property type="protein sequence ID" value="KAK1333946.1"/>
    <property type="molecule type" value="Genomic_DNA"/>
</dbReference>
<evidence type="ECO:0000313" key="18">
    <source>
        <dbReference type="EMBL" id="KAK1333946.1"/>
    </source>
</evidence>
<dbReference type="Pfam" id="PF15195">
    <property type="entry name" value="TMEM210"/>
    <property type="match status" value="2"/>
</dbReference>
<dbReference type="AlphaFoldDB" id="A0AA40LHL9"/>
<dbReference type="Pfam" id="PF13855">
    <property type="entry name" value="LRR_8"/>
    <property type="match status" value="2"/>
</dbReference>
<gene>
    <name evidence="18" type="ORF">QTO34_004944</name>
</gene>
<dbReference type="InterPro" id="IPR000483">
    <property type="entry name" value="Cys-rich_flank_reg_C"/>
</dbReference>
<dbReference type="Proteomes" id="UP001177744">
    <property type="component" value="Unassembled WGS sequence"/>
</dbReference>
<keyword evidence="12" id="KW-0407">Ion channel</keyword>
<feature type="compositionally biased region" description="Low complexity" evidence="14">
    <location>
        <begin position="662"/>
        <end position="671"/>
    </location>
</feature>
<evidence type="ECO:0000256" key="4">
    <source>
        <dbReference type="ARBA" id="ARBA00022614"/>
    </source>
</evidence>
<dbReference type="SMART" id="SM00013">
    <property type="entry name" value="LRRNT"/>
    <property type="match status" value="1"/>
</dbReference>
<comment type="subcellular location">
    <subcellularLocation>
        <location evidence="1">Cell membrane</location>
        <topology evidence="1">Single-pass membrane protein</topology>
    </subcellularLocation>
</comment>
<evidence type="ECO:0000256" key="1">
    <source>
        <dbReference type="ARBA" id="ARBA00004162"/>
    </source>
</evidence>
<comment type="subunit">
    <text evidence="13">Interacts with KCNMA1.</text>
</comment>
<evidence type="ECO:0008006" key="20">
    <source>
        <dbReference type="Google" id="ProtNLM"/>
    </source>
</evidence>
<dbReference type="SMART" id="SM00369">
    <property type="entry name" value="LRR_TYP"/>
    <property type="match status" value="5"/>
</dbReference>
<keyword evidence="2" id="KW-0813">Transport</keyword>
<dbReference type="InterPro" id="IPR001611">
    <property type="entry name" value="Leu-rich_rpt"/>
</dbReference>
<dbReference type="SUPFAM" id="SSF52058">
    <property type="entry name" value="L domain-like"/>
    <property type="match status" value="1"/>
</dbReference>